<dbReference type="RefSeq" id="WP_010421990.1">
    <property type="nucleotide sequence ID" value="NZ_OY974080.1"/>
</dbReference>
<sequence>MSAHHIIQGYKNFKKILQTSNFKQPKIFNKFNSDKKLKAMEEFSSLIGVSINEGFQNALKQSQEKTAQRLLSSKKFDHNYTDSKGSSVLKNIVESQNTSLLKNYFSKVEATGVKLENSSISEAFDIALKDKAVFNTFLKGLAKLNDHDQLQTQSLDTVFCHTAEELPTAPPQYSEVNDSSQYQIIGDAQYVS</sequence>
<dbReference type="Proteomes" id="UP001642485">
    <property type="component" value="Chromosome"/>
</dbReference>
<organism evidence="1 2">
    <name type="scientific">Rickettsia helvetica</name>
    <dbReference type="NCBI Taxonomy" id="35789"/>
    <lineage>
        <taxon>Bacteria</taxon>
        <taxon>Pseudomonadati</taxon>
        <taxon>Pseudomonadota</taxon>
        <taxon>Alphaproteobacteria</taxon>
        <taxon>Rickettsiales</taxon>
        <taxon>Rickettsiaceae</taxon>
        <taxon>Rickettsieae</taxon>
        <taxon>Rickettsia</taxon>
        <taxon>spotted fever group</taxon>
    </lineage>
</organism>
<proteinExistence type="predicted"/>
<evidence type="ECO:0000313" key="1">
    <source>
        <dbReference type="EMBL" id="CAK9121708.1"/>
    </source>
</evidence>
<evidence type="ECO:0000313" key="2">
    <source>
        <dbReference type="Proteomes" id="UP001642485"/>
    </source>
</evidence>
<gene>
    <name evidence="1" type="ORF">OB144RH_07985</name>
</gene>
<reference evidence="1 2" key="1">
    <citation type="submission" date="2024-02" db="EMBL/GenBank/DDBJ databases">
        <authorList>
            <person name="Nijsse B."/>
            <person name="Sprong H."/>
        </authorList>
    </citation>
    <scope>NUCLEOTIDE SEQUENCE [LARGE SCALE GENOMIC DNA]</scope>
    <source>
        <strain evidence="1">OB144</strain>
    </source>
</reference>
<accession>A0ABP0T6X1</accession>
<protein>
    <submittedName>
        <fullName evidence="1">Uncharacterized protein</fullName>
    </submittedName>
</protein>
<dbReference type="EMBL" id="OZ018776">
    <property type="protein sequence ID" value="CAK9121708.1"/>
    <property type="molecule type" value="Genomic_DNA"/>
</dbReference>
<keyword evidence="2" id="KW-1185">Reference proteome</keyword>
<name>A0ABP0T6X1_RICHE</name>